<keyword evidence="2" id="KW-1185">Reference proteome</keyword>
<protein>
    <submittedName>
        <fullName evidence="1">Mob kinase activator-like 1</fullName>
    </submittedName>
</protein>
<dbReference type="SMART" id="SM01388">
    <property type="entry name" value="Mob1_phocein"/>
    <property type="match status" value="1"/>
</dbReference>
<dbReference type="InterPro" id="IPR005301">
    <property type="entry name" value="MOB_kinase_act_fam"/>
</dbReference>
<sequence length="212" mass="24820">MKKIFKRTKSVNGIKRKNTTVVQNCSGLKKVKETLGGNDLKKAVKLPKNENINNWVTLHIVDFRNKIALFHGLLQNSCTSKSCPIMTAGNNLEYTWICNKKSQPQKLSAQSYINKLFQWTDEQINDESLFPNDPEKYLKKWQSKISYPIFRRLTRILGHIYHHHFQVIQKNGIEAHLNTLLLHFYLFTKEFSLLKKKDYLPILSIINELYAI</sequence>
<dbReference type="Gene3D" id="1.20.140.30">
    <property type="entry name" value="MOB kinase activator"/>
    <property type="match status" value="1"/>
</dbReference>
<gene>
    <name evidence="1" type="ORF">M0813_06416</name>
</gene>
<proteinExistence type="predicted"/>
<organism evidence="1 2">
    <name type="scientific">Anaeramoeba flamelloides</name>
    <dbReference type="NCBI Taxonomy" id="1746091"/>
    <lineage>
        <taxon>Eukaryota</taxon>
        <taxon>Metamonada</taxon>
        <taxon>Anaeramoebidae</taxon>
        <taxon>Anaeramoeba</taxon>
    </lineage>
</organism>
<dbReference type="InterPro" id="IPR036703">
    <property type="entry name" value="MOB_kinase_act_sf"/>
</dbReference>
<dbReference type="Pfam" id="PF03637">
    <property type="entry name" value="Mob1_phocein"/>
    <property type="match status" value="1"/>
</dbReference>
<accession>A0ABQ8XDX0</accession>
<name>A0ABQ8XDX0_9EUKA</name>
<dbReference type="EMBL" id="JAOAOG010000308">
    <property type="protein sequence ID" value="KAJ6230848.1"/>
    <property type="molecule type" value="Genomic_DNA"/>
</dbReference>
<dbReference type="SUPFAM" id="SSF101152">
    <property type="entry name" value="Mob1/phocein"/>
    <property type="match status" value="1"/>
</dbReference>
<evidence type="ECO:0000313" key="1">
    <source>
        <dbReference type="EMBL" id="KAJ6230848.1"/>
    </source>
</evidence>
<dbReference type="Proteomes" id="UP001150062">
    <property type="component" value="Unassembled WGS sequence"/>
</dbReference>
<comment type="caution">
    <text evidence="1">The sequence shown here is derived from an EMBL/GenBank/DDBJ whole genome shotgun (WGS) entry which is preliminary data.</text>
</comment>
<reference evidence="1" key="1">
    <citation type="submission" date="2022-08" db="EMBL/GenBank/DDBJ databases">
        <title>Novel sulfate-reducing endosymbionts in the free-living metamonad Anaeramoeba.</title>
        <authorList>
            <person name="Jerlstrom-Hultqvist J."/>
            <person name="Cepicka I."/>
            <person name="Gallot-Lavallee L."/>
            <person name="Salas-Leiva D."/>
            <person name="Curtis B.A."/>
            <person name="Zahonova K."/>
            <person name="Pipaliya S."/>
            <person name="Dacks J."/>
            <person name="Roger A.J."/>
        </authorList>
    </citation>
    <scope>NUCLEOTIDE SEQUENCE</scope>
    <source>
        <strain evidence="1">Schooner1</strain>
    </source>
</reference>
<dbReference type="PANTHER" id="PTHR22599">
    <property type="entry name" value="MPS ONE BINDER KINASE ACTIVATOR-LIKE MOB"/>
    <property type="match status" value="1"/>
</dbReference>
<evidence type="ECO:0000313" key="2">
    <source>
        <dbReference type="Proteomes" id="UP001150062"/>
    </source>
</evidence>